<evidence type="ECO:0000256" key="1">
    <source>
        <dbReference type="SAM" id="MobiDB-lite"/>
    </source>
</evidence>
<dbReference type="AlphaFoldDB" id="A0A9R1X264"/>
<dbReference type="EMBL" id="NBSK02000007">
    <property type="protein sequence ID" value="KAJ0197845.1"/>
    <property type="molecule type" value="Genomic_DNA"/>
</dbReference>
<keyword evidence="2" id="KW-1133">Transmembrane helix</keyword>
<proteinExistence type="predicted"/>
<keyword evidence="2" id="KW-0472">Membrane</keyword>
<protein>
    <submittedName>
        <fullName evidence="3">Uncharacterized protein</fullName>
    </submittedName>
</protein>
<evidence type="ECO:0000313" key="4">
    <source>
        <dbReference type="Proteomes" id="UP000235145"/>
    </source>
</evidence>
<reference evidence="3 4" key="1">
    <citation type="journal article" date="2017" name="Nat. Commun.">
        <title>Genome assembly with in vitro proximity ligation data and whole-genome triplication in lettuce.</title>
        <authorList>
            <person name="Reyes-Chin-Wo S."/>
            <person name="Wang Z."/>
            <person name="Yang X."/>
            <person name="Kozik A."/>
            <person name="Arikit S."/>
            <person name="Song C."/>
            <person name="Xia L."/>
            <person name="Froenicke L."/>
            <person name="Lavelle D.O."/>
            <person name="Truco M.J."/>
            <person name="Xia R."/>
            <person name="Zhu S."/>
            <person name="Xu C."/>
            <person name="Xu H."/>
            <person name="Xu X."/>
            <person name="Cox K."/>
            <person name="Korf I."/>
            <person name="Meyers B.C."/>
            <person name="Michelmore R.W."/>
        </authorList>
    </citation>
    <scope>NUCLEOTIDE SEQUENCE [LARGE SCALE GENOMIC DNA]</scope>
    <source>
        <strain evidence="4">cv. Salinas</strain>
        <tissue evidence="3">Seedlings</tissue>
    </source>
</reference>
<evidence type="ECO:0000256" key="2">
    <source>
        <dbReference type="SAM" id="Phobius"/>
    </source>
</evidence>
<dbReference type="PANTHER" id="PTHR47481:SF38">
    <property type="entry name" value="POU DOMAIN, CLASS 4, TRANSCRIPTION FACTOR 1-LIKE"/>
    <property type="match status" value="1"/>
</dbReference>
<gene>
    <name evidence="3" type="ORF">LSAT_V11C700367690</name>
</gene>
<feature type="transmembrane region" description="Helical" evidence="2">
    <location>
        <begin position="280"/>
        <end position="306"/>
    </location>
</feature>
<feature type="region of interest" description="Disordered" evidence="1">
    <location>
        <begin position="162"/>
        <end position="249"/>
    </location>
</feature>
<sequence length="332" mass="36594">MKNVKNGARTRKLQNLEDGRLDYARSFESSRDSSSVPGLNTSLLQHLSTEITQVIHHRMFPPFWFGGVTDVLITILTLGATVADVWKAIEHIFIDKDKNLSDQLTDMDAPVDNQCLVLQLIASLTDQCDSIATHLQQSTPLPDFYTTRSKLCLEETRKSLQTPTGNALRASSVTTVASPSANVVTSGTHDQRDISDTPQSHHPRSSVRGTSEGLYRGRGRGMWGRGRGLGRGRGSYTQQQQPPWRNWNGPTWNSPLVPYPTAPRYQFRPPTAGILGHSPAYAYVVMLSIARYSGAIAALLCIAVLLNRYFEIAFTNSGGAISGAIEHYLPRT</sequence>
<feature type="compositionally biased region" description="Polar residues" evidence="1">
    <location>
        <begin position="235"/>
        <end position="249"/>
    </location>
</feature>
<dbReference type="Proteomes" id="UP000235145">
    <property type="component" value="Unassembled WGS sequence"/>
</dbReference>
<keyword evidence="2" id="KW-0812">Transmembrane</keyword>
<organism evidence="3 4">
    <name type="scientific">Lactuca sativa</name>
    <name type="common">Garden lettuce</name>
    <dbReference type="NCBI Taxonomy" id="4236"/>
    <lineage>
        <taxon>Eukaryota</taxon>
        <taxon>Viridiplantae</taxon>
        <taxon>Streptophyta</taxon>
        <taxon>Embryophyta</taxon>
        <taxon>Tracheophyta</taxon>
        <taxon>Spermatophyta</taxon>
        <taxon>Magnoliopsida</taxon>
        <taxon>eudicotyledons</taxon>
        <taxon>Gunneridae</taxon>
        <taxon>Pentapetalae</taxon>
        <taxon>asterids</taxon>
        <taxon>campanulids</taxon>
        <taxon>Asterales</taxon>
        <taxon>Asteraceae</taxon>
        <taxon>Cichorioideae</taxon>
        <taxon>Cichorieae</taxon>
        <taxon>Lactucinae</taxon>
        <taxon>Lactuca</taxon>
    </lineage>
</organism>
<evidence type="ECO:0000313" key="3">
    <source>
        <dbReference type="EMBL" id="KAJ0197845.1"/>
    </source>
</evidence>
<feature type="compositionally biased region" description="Gly residues" evidence="1">
    <location>
        <begin position="220"/>
        <end position="233"/>
    </location>
</feature>
<accession>A0A9R1X264</accession>
<name>A0A9R1X264_LACSA</name>
<comment type="caution">
    <text evidence="3">The sequence shown here is derived from an EMBL/GenBank/DDBJ whole genome shotgun (WGS) entry which is preliminary data.</text>
</comment>
<keyword evidence="4" id="KW-1185">Reference proteome</keyword>
<feature type="compositionally biased region" description="Low complexity" evidence="1">
    <location>
        <begin position="170"/>
        <end position="186"/>
    </location>
</feature>
<dbReference type="PANTHER" id="PTHR47481">
    <property type="match status" value="1"/>
</dbReference>